<feature type="transmembrane region" description="Helical" evidence="1">
    <location>
        <begin position="28"/>
        <end position="56"/>
    </location>
</feature>
<evidence type="ECO:0000313" key="3">
    <source>
        <dbReference type="Proteomes" id="UP000567186"/>
    </source>
</evidence>
<dbReference type="OrthoDB" id="5801246at2"/>
<dbReference type="EMBL" id="JABCKY010000008">
    <property type="protein sequence ID" value="NMT65135.1"/>
    <property type="molecule type" value="Genomic_DNA"/>
</dbReference>
<name>A0A7Y0RF87_9GAMM</name>
<dbReference type="Proteomes" id="UP000567186">
    <property type="component" value="Unassembled WGS sequence"/>
</dbReference>
<keyword evidence="3" id="KW-1185">Reference proteome</keyword>
<protein>
    <submittedName>
        <fullName evidence="2">Uncharacterized protein</fullName>
    </submittedName>
</protein>
<evidence type="ECO:0000313" key="2">
    <source>
        <dbReference type="EMBL" id="NMT65135.1"/>
    </source>
</evidence>
<comment type="caution">
    <text evidence="2">The sequence shown here is derived from an EMBL/GenBank/DDBJ whole genome shotgun (WGS) entry which is preliminary data.</text>
</comment>
<accession>A0A7Y0RF87</accession>
<reference evidence="2 3" key="1">
    <citation type="submission" date="2020-04" db="EMBL/GenBank/DDBJ databases">
        <title>Marinobacter oceani sp. nov., isolated from marine solar saltern.</title>
        <authorList>
            <person name="Chen X.-Y."/>
        </authorList>
    </citation>
    <scope>NUCLEOTIDE SEQUENCE [LARGE SCALE GENOMIC DNA]</scope>
    <source>
        <strain evidence="2 3">W62</strain>
    </source>
</reference>
<proteinExistence type="predicted"/>
<dbReference type="AlphaFoldDB" id="A0A7Y0RF87"/>
<keyword evidence="1" id="KW-0472">Membrane</keyword>
<feature type="transmembrane region" description="Helical" evidence="1">
    <location>
        <begin position="68"/>
        <end position="89"/>
    </location>
</feature>
<gene>
    <name evidence="2" type="ORF">HIU99_16250</name>
</gene>
<feature type="transmembrane region" description="Helical" evidence="1">
    <location>
        <begin position="109"/>
        <end position="127"/>
    </location>
</feature>
<keyword evidence="1" id="KW-1133">Transmembrane helix</keyword>
<organism evidence="2 3">
    <name type="scientific">Marinobacter orientalis</name>
    <dbReference type="NCBI Taxonomy" id="1928859"/>
    <lineage>
        <taxon>Bacteria</taxon>
        <taxon>Pseudomonadati</taxon>
        <taxon>Pseudomonadota</taxon>
        <taxon>Gammaproteobacteria</taxon>
        <taxon>Pseudomonadales</taxon>
        <taxon>Marinobacteraceae</taxon>
        <taxon>Marinobacter</taxon>
    </lineage>
</organism>
<evidence type="ECO:0000256" key="1">
    <source>
        <dbReference type="SAM" id="Phobius"/>
    </source>
</evidence>
<keyword evidence="1" id="KW-0812">Transmembrane</keyword>
<dbReference type="RefSeq" id="WP_135955665.1">
    <property type="nucleotide sequence ID" value="NZ_JABCKY010000008.1"/>
</dbReference>
<sequence>MKVALKALIIWLCILALAVTNGLLREAVFLPAFGTPAALVMSGLLLAALIVGVAWLSLPWLRLRRSVALWLVGLEWLALTLVFEFSFGLAQGKSWSVMLEAYTFKDGNLWPLVLVVTACAPFLAAKLSRRA</sequence>